<dbReference type="EMBL" id="CP031611">
    <property type="protein sequence ID" value="AXP09330.1"/>
    <property type="molecule type" value="Genomic_DNA"/>
</dbReference>
<organism evidence="5 7">
    <name type="scientific">Campylobacter hepaticus</name>
    <dbReference type="NCBI Taxonomy" id="1813019"/>
    <lineage>
        <taxon>Bacteria</taxon>
        <taxon>Pseudomonadati</taxon>
        <taxon>Campylobacterota</taxon>
        <taxon>Epsilonproteobacteria</taxon>
        <taxon>Campylobacterales</taxon>
        <taxon>Campylobacteraceae</taxon>
        <taxon>Campylobacter</taxon>
    </lineage>
</organism>
<dbReference type="Pfam" id="PF01243">
    <property type="entry name" value="PNPOx_N"/>
    <property type="match status" value="1"/>
</dbReference>
<evidence type="ECO:0000313" key="7">
    <source>
        <dbReference type="Proteomes" id="UP000286095"/>
    </source>
</evidence>
<dbReference type="Pfam" id="PF10615">
    <property type="entry name" value="DUF2470"/>
    <property type="match status" value="1"/>
</dbReference>
<dbReference type="InterPro" id="IPR012349">
    <property type="entry name" value="Split_barrel_FMN-bd"/>
</dbReference>
<dbReference type="GO" id="GO:0016627">
    <property type="term" value="F:oxidoreductase activity, acting on the CH-CH group of donors"/>
    <property type="evidence" value="ECO:0007669"/>
    <property type="project" value="TreeGrafter"/>
</dbReference>
<dbReference type="PANTHER" id="PTHR35176">
    <property type="entry name" value="HEME OXYGENASE HI_0854-RELATED"/>
    <property type="match status" value="1"/>
</dbReference>
<keyword evidence="6" id="KW-1185">Reference proteome</keyword>
<dbReference type="InterPro" id="IPR019595">
    <property type="entry name" value="DUF2470"/>
</dbReference>
<dbReference type="InterPro" id="IPR052019">
    <property type="entry name" value="F420H2_bilvrd_red/Heme_oxyg"/>
</dbReference>
<dbReference type="Gene3D" id="2.30.110.10">
    <property type="entry name" value="Electron Transport, Fmn-binding Protein, Chain A"/>
    <property type="match status" value="1"/>
</dbReference>
<dbReference type="Proteomes" id="UP000286095">
    <property type="component" value="Unassembled WGS sequence"/>
</dbReference>
<dbReference type="NCBIfam" id="TIGR04109">
    <property type="entry name" value="heme_ox_HugZ"/>
    <property type="match status" value="1"/>
</dbReference>
<evidence type="ECO:0000313" key="5">
    <source>
        <dbReference type="EMBL" id="RQD88022.1"/>
    </source>
</evidence>
<dbReference type="GO" id="GO:0004392">
    <property type="term" value="F:heme oxygenase (decyclizing) activity"/>
    <property type="evidence" value="ECO:0007669"/>
    <property type="project" value="UniProtKB-EC"/>
</dbReference>
<name>A0A424Z1N6_9BACT</name>
<proteinExistence type="predicted"/>
<dbReference type="InterPro" id="IPR026324">
    <property type="entry name" value="Haem_oxygenase_HugZ"/>
</dbReference>
<dbReference type="GO" id="GO:0070967">
    <property type="term" value="F:coenzyme F420 binding"/>
    <property type="evidence" value="ECO:0007669"/>
    <property type="project" value="TreeGrafter"/>
</dbReference>
<gene>
    <name evidence="5" type="primary">hugZ</name>
    <name evidence="4" type="ORF">A2J15_006655</name>
    <name evidence="5" type="ORF">DZD40_02720</name>
</gene>
<dbReference type="InterPro" id="IPR011576">
    <property type="entry name" value="Pyridox_Oxase_N"/>
</dbReference>
<dbReference type="OrthoDB" id="92793at2"/>
<dbReference type="EC" id="1.14.14.18" evidence="5"/>
<dbReference type="KEGG" id="chw:A2J15_006655"/>
<dbReference type="RefSeq" id="WP_066779004.1">
    <property type="nucleotide sequence ID" value="NZ_CBCSFE010000007.1"/>
</dbReference>
<dbReference type="SUPFAM" id="SSF50475">
    <property type="entry name" value="FMN-binding split barrel"/>
    <property type="match status" value="1"/>
</dbReference>
<keyword evidence="1 5" id="KW-0560">Oxidoreductase</keyword>
<evidence type="ECO:0000259" key="2">
    <source>
        <dbReference type="Pfam" id="PF01243"/>
    </source>
</evidence>
<dbReference type="Gene3D" id="3.20.180.10">
    <property type="entry name" value="PNP-oxidase-like"/>
    <property type="match status" value="1"/>
</dbReference>
<sequence>MNFESIISHMNDHHKSNLIDLCKKFGGINDLKDVFLKSVDFNGLDIVYNNNENLRIEFPKKADENTIKDTIISLCMGAKSEQNFNAIEKEFNDFMLSFNSVSLATLNAQGEVVCSYAPFISTQWGNYIYISEVSEHFNNIKDNPNNIEIMFLEDESKAASVILRKRLRYRANASFLERGEQFDKIYDEFERQTGAQGGIKTIRTMLDFHLVKLEFGKGRFVKGFGQAYDIENGNITHVGSKNPHQFPHKS</sequence>
<evidence type="ECO:0000259" key="3">
    <source>
        <dbReference type="Pfam" id="PF10615"/>
    </source>
</evidence>
<dbReference type="GO" id="GO:0005829">
    <property type="term" value="C:cytosol"/>
    <property type="evidence" value="ECO:0007669"/>
    <property type="project" value="TreeGrafter"/>
</dbReference>
<dbReference type="PANTHER" id="PTHR35176:SF6">
    <property type="entry name" value="HEME OXYGENASE HI_0854-RELATED"/>
    <property type="match status" value="1"/>
</dbReference>
<reference evidence="6 7" key="1">
    <citation type="submission" date="2018-08" db="EMBL/GenBank/DDBJ databases">
        <title>Survival mechanisms of Campylobacter hepaticus identified by genomic analysis and comparative transcriptomic analysis of in vivo and in vitro derived bacteria.</title>
        <authorList>
            <person name="Van T.T.H."/>
            <person name="Moore R.J."/>
        </authorList>
    </citation>
    <scope>NUCLEOTIDE SEQUENCE [LARGE SCALE GENOMIC DNA]</scope>
    <source>
        <strain evidence="5 7">54L</strain>
        <strain evidence="4 6">HV10</strain>
    </source>
</reference>
<accession>A0A424Z1N6</accession>
<feature type="domain" description="Pyridoxamine 5'-phosphate oxidase N-terminal" evidence="2">
    <location>
        <begin position="87"/>
        <end position="221"/>
    </location>
</feature>
<evidence type="ECO:0000313" key="6">
    <source>
        <dbReference type="Proteomes" id="UP000093205"/>
    </source>
</evidence>
<dbReference type="InterPro" id="IPR037119">
    <property type="entry name" value="Haem_oxidase_HugZ-like_sf"/>
</dbReference>
<dbReference type="STRING" id="1813019.A2J15_04455"/>
<dbReference type="Proteomes" id="UP000093205">
    <property type="component" value="Chromosome"/>
</dbReference>
<feature type="domain" description="DUF2470" evidence="3">
    <location>
        <begin position="5"/>
        <end position="63"/>
    </location>
</feature>
<dbReference type="EMBL" id="QURW01000005">
    <property type="protein sequence ID" value="RQD88022.1"/>
    <property type="molecule type" value="Genomic_DNA"/>
</dbReference>
<dbReference type="AlphaFoldDB" id="A0A424Z1N6"/>
<evidence type="ECO:0000313" key="4">
    <source>
        <dbReference type="EMBL" id="AXP09330.1"/>
    </source>
</evidence>
<dbReference type="GeneID" id="44005206"/>
<evidence type="ECO:0000256" key="1">
    <source>
        <dbReference type="ARBA" id="ARBA00023002"/>
    </source>
</evidence>
<protein>
    <submittedName>
        <fullName evidence="5">HugZ family heme oxygenase</fullName>
        <ecNumber evidence="5">1.14.14.18</ecNumber>
    </submittedName>
</protein>